<evidence type="ECO:0000256" key="1">
    <source>
        <dbReference type="ARBA" id="ARBA00010954"/>
    </source>
</evidence>
<dbReference type="OrthoDB" id="276323at2759"/>
<reference evidence="3 4" key="1">
    <citation type="journal article" date="2019" name="Nat. Ecol. Evol.">
        <title>Megaphylogeny resolves global patterns of mushroom evolution.</title>
        <authorList>
            <person name="Varga T."/>
            <person name="Krizsan K."/>
            <person name="Foldi C."/>
            <person name="Dima B."/>
            <person name="Sanchez-Garcia M."/>
            <person name="Sanchez-Ramirez S."/>
            <person name="Szollosi G.J."/>
            <person name="Szarkandi J.G."/>
            <person name="Papp V."/>
            <person name="Albert L."/>
            <person name="Andreopoulos W."/>
            <person name="Angelini C."/>
            <person name="Antonin V."/>
            <person name="Barry K.W."/>
            <person name="Bougher N.L."/>
            <person name="Buchanan P."/>
            <person name="Buyck B."/>
            <person name="Bense V."/>
            <person name="Catcheside P."/>
            <person name="Chovatia M."/>
            <person name="Cooper J."/>
            <person name="Damon W."/>
            <person name="Desjardin D."/>
            <person name="Finy P."/>
            <person name="Geml J."/>
            <person name="Haridas S."/>
            <person name="Hughes K."/>
            <person name="Justo A."/>
            <person name="Karasinski D."/>
            <person name="Kautmanova I."/>
            <person name="Kiss B."/>
            <person name="Kocsube S."/>
            <person name="Kotiranta H."/>
            <person name="LaButti K.M."/>
            <person name="Lechner B.E."/>
            <person name="Liimatainen K."/>
            <person name="Lipzen A."/>
            <person name="Lukacs Z."/>
            <person name="Mihaltcheva S."/>
            <person name="Morgado L.N."/>
            <person name="Niskanen T."/>
            <person name="Noordeloos M.E."/>
            <person name="Ohm R.A."/>
            <person name="Ortiz-Santana B."/>
            <person name="Ovrebo C."/>
            <person name="Racz N."/>
            <person name="Riley R."/>
            <person name="Savchenko A."/>
            <person name="Shiryaev A."/>
            <person name="Soop K."/>
            <person name="Spirin V."/>
            <person name="Szebenyi C."/>
            <person name="Tomsovsky M."/>
            <person name="Tulloss R.E."/>
            <person name="Uehling J."/>
            <person name="Grigoriev I.V."/>
            <person name="Vagvolgyi C."/>
            <person name="Papp T."/>
            <person name="Martin F.M."/>
            <person name="Miettinen O."/>
            <person name="Hibbett D.S."/>
            <person name="Nagy L.G."/>
        </authorList>
    </citation>
    <scope>NUCLEOTIDE SEQUENCE [LARGE SCALE GENOMIC DNA]</scope>
    <source>
        <strain evidence="3 4">FP101781</strain>
    </source>
</reference>
<proteinExistence type="inferred from homology"/>
<name>A0A4Y7U0T2_COPMI</name>
<dbReference type="InterPro" id="IPR008862">
    <property type="entry name" value="Tcp11"/>
</dbReference>
<comment type="caution">
    <text evidence="3">The sequence shown here is derived from an EMBL/GenBank/DDBJ whole genome shotgun (WGS) entry which is preliminary data.</text>
</comment>
<feature type="region of interest" description="Disordered" evidence="2">
    <location>
        <begin position="101"/>
        <end position="168"/>
    </location>
</feature>
<dbReference type="Pfam" id="PF05794">
    <property type="entry name" value="Tcp11"/>
    <property type="match status" value="1"/>
</dbReference>
<evidence type="ECO:0000256" key="2">
    <source>
        <dbReference type="SAM" id="MobiDB-lite"/>
    </source>
</evidence>
<sequence>MLLLSSDAADATALNMVLLLYRQLSFSENSNSGSSHPPKRLTDADLIKMKSEIRDICGSFRLGTCFSRTQTKSGNKDVERWCAVKEDVILQLSRRVKELSRGASRAAAQTVTTPPSSSIPASSSSPSLSSPSSTSVSSASSSSSTSLSSPTSSSLPTSPISDTSLPNPRTVALGQKWADAHMQAESALSAMLHNRLRDVVFNAVLISSYPGRDLTNGCRPVASLDLSASLAPGNAANPGPPSMSGLEPLSDEIRTLVEKISVLALIHMNAYLPMYEKEGFRPSSSS</sequence>
<evidence type="ECO:0000313" key="4">
    <source>
        <dbReference type="Proteomes" id="UP000298030"/>
    </source>
</evidence>
<feature type="compositionally biased region" description="Low complexity" evidence="2">
    <location>
        <begin position="110"/>
        <end position="166"/>
    </location>
</feature>
<gene>
    <name evidence="3" type="ORF">FA13DRAFT_33517</name>
</gene>
<dbReference type="Proteomes" id="UP000298030">
    <property type="component" value="Unassembled WGS sequence"/>
</dbReference>
<comment type="similarity">
    <text evidence="1">Belongs to the TCP11 family.</text>
</comment>
<dbReference type="STRING" id="71717.A0A4Y7U0T2"/>
<accession>A0A4Y7U0T2</accession>
<protein>
    <submittedName>
        <fullName evidence="3">Uncharacterized protein</fullName>
    </submittedName>
</protein>
<evidence type="ECO:0000313" key="3">
    <source>
        <dbReference type="EMBL" id="TEB39861.1"/>
    </source>
</evidence>
<keyword evidence="4" id="KW-1185">Reference proteome</keyword>
<dbReference type="AlphaFoldDB" id="A0A4Y7U0T2"/>
<organism evidence="3 4">
    <name type="scientific">Coprinellus micaceus</name>
    <name type="common">Glistening ink-cap mushroom</name>
    <name type="synonym">Coprinus micaceus</name>
    <dbReference type="NCBI Taxonomy" id="71717"/>
    <lineage>
        <taxon>Eukaryota</taxon>
        <taxon>Fungi</taxon>
        <taxon>Dikarya</taxon>
        <taxon>Basidiomycota</taxon>
        <taxon>Agaricomycotina</taxon>
        <taxon>Agaricomycetes</taxon>
        <taxon>Agaricomycetidae</taxon>
        <taxon>Agaricales</taxon>
        <taxon>Agaricineae</taxon>
        <taxon>Psathyrellaceae</taxon>
        <taxon>Coprinellus</taxon>
    </lineage>
</organism>
<dbReference type="EMBL" id="QPFP01000001">
    <property type="protein sequence ID" value="TEB39861.1"/>
    <property type="molecule type" value="Genomic_DNA"/>
</dbReference>